<evidence type="ECO:0000256" key="2">
    <source>
        <dbReference type="ARBA" id="ARBA00022723"/>
    </source>
</evidence>
<dbReference type="RefSeq" id="WP_060917613.1">
    <property type="nucleotide sequence ID" value="NZ_KQ960039.1"/>
</dbReference>
<dbReference type="EMBL" id="LSDD01000049">
    <property type="protein sequence ID" value="KXB68304.1"/>
    <property type="molecule type" value="Genomic_DNA"/>
</dbReference>
<dbReference type="AlphaFoldDB" id="A0A134AKW6"/>
<dbReference type="Gene3D" id="3.30.1240.10">
    <property type="match status" value="1"/>
</dbReference>
<dbReference type="InterPro" id="IPR000150">
    <property type="entry name" value="Cof"/>
</dbReference>
<dbReference type="GO" id="GO:0016791">
    <property type="term" value="F:phosphatase activity"/>
    <property type="evidence" value="ECO:0007669"/>
    <property type="project" value="UniProtKB-ARBA"/>
</dbReference>
<evidence type="ECO:0000256" key="1">
    <source>
        <dbReference type="ARBA" id="ARBA00001946"/>
    </source>
</evidence>
<gene>
    <name evidence="6" type="ORF">HMPREF3180_00745</name>
</gene>
<proteinExistence type="inferred from homology"/>
<dbReference type="PANTHER" id="PTHR47267">
    <property type="match status" value="1"/>
</dbReference>
<dbReference type="Proteomes" id="UP000070483">
    <property type="component" value="Unassembled WGS sequence"/>
</dbReference>
<evidence type="ECO:0000313" key="7">
    <source>
        <dbReference type="Proteomes" id="UP000070483"/>
    </source>
</evidence>
<comment type="similarity">
    <text evidence="5">Belongs to the HAD-like hydrolase superfamily. Cof family.</text>
</comment>
<evidence type="ECO:0000256" key="5">
    <source>
        <dbReference type="ARBA" id="ARBA00034778"/>
    </source>
</evidence>
<dbReference type="STRING" id="157687.HMPREF3180_00745"/>
<comment type="cofactor">
    <cofactor evidence="1">
        <name>Mg(2+)</name>
        <dbReference type="ChEBI" id="CHEBI:18420"/>
    </cofactor>
</comment>
<dbReference type="InterPro" id="IPR006379">
    <property type="entry name" value="HAD-SF_hydro_IIB"/>
</dbReference>
<keyword evidence="4" id="KW-0460">Magnesium</keyword>
<dbReference type="SUPFAM" id="SSF56784">
    <property type="entry name" value="HAD-like"/>
    <property type="match status" value="1"/>
</dbReference>
<dbReference type="SFLD" id="SFLDG01140">
    <property type="entry name" value="C2.B:_Phosphomannomutase_and_P"/>
    <property type="match status" value="1"/>
</dbReference>
<dbReference type="PATRIC" id="fig|157687.3.peg.741"/>
<accession>A0A134AKW6</accession>
<dbReference type="NCBIfam" id="TIGR00099">
    <property type="entry name" value="Cof-subfamily"/>
    <property type="match status" value="1"/>
</dbReference>
<organism evidence="6 7">
    <name type="scientific">Leptotrichia wadei</name>
    <dbReference type="NCBI Taxonomy" id="157687"/>
    <lineage>
        <taxon>Bacteria</taxon>
        <taxon>Fusobacteriati</taxon>
        <taxon>Fusobacteriota</taxon>
        <taxon>Fusobacteriia</taxon>
        <taxon>Fusobacteriales</taxon>
        <taxon>Leptotrichiaceae</taxon>
        <taxon>Leptotrichia</taxon>
    </lineage>
</organism>
<protein>
    <submittedName>
        <fullName evidence="6">Cof-like hydrolase</fullName>
    </submittedName>
</protein>
<dbReference type="InterPro" id="IPR036412">
    <property type="entry name" value="HAD-like_sf"/>
</dbReference>
<keyword evidence="3 6" id="KW-0378">Hydrolase</keyword>
<dbReference type="NCBIfam" id="TIGR01484">
    <property type="entry name" value="HAD-SF-IIB"/>
    <property type="match status" value="1"/>
</dbReference>
<evidence type="ECO:0000256" key="4">
    <source>
        <dbReference type="ARBA" id="ARBA00022842"/>
    </source>
</evidence>
<name>A0A134AKW6_9FUSO</name>
<dbReference type="OrthoDB" id="9781413at2"/>
<dbReference type="PANTHER" id="PTHR47267:SF4">
    <property type="entry name" value="PYRIDOXAL PHOSPHATE PHOSPHATASE YIGL"/>
    <property type="match status" value="1"/>
</dbReference>
<dbReference type="Pfam" id="PF08282">
    <property type="entry name" value="Hydrolase_3"/>
    <property type="match status" value="1"/>
</dbReference>
<evidence type="ECO:0000256" key="3">
    <source>
        <dbReference type="ARBA" id="ARBA00022801"/>
    </source>
</evidence>
<sequence length="268" mass="30885">MYKAVVSDLDGTLLNEEHKVSPFTKETIELLLEKEIKFYIATGRGYVGAKEIMDEIGLKIPLITSNGARIVDENGREIYVNNIEQKYVDKIFSIDYKSFDKGIILNGFSGNHWYVTEDARDYFYAQKPNRKQYPEQIEWDNFKKLAFTKIFFLGEHKKLLEIEKEVRKVTNNEVNIVFVNEKSLEIFSSDCNKAVAVGFLLQRDGLTLKDAVSFGDGFNDYDLITQTGFGFAMKNSIYRLLEKLTDTEVIESNAEDGMARKVREIFKI</sequence>
<dbReference type="PROSITE" id="PS01228">
    <property type="entry name" value="COF_1"/>
    <property type="match status" value="1"/>
</dbReference>
<keyword evidence="7" id="KW-1185">Reference proteome</keyword>
<dbReference type="SFLD" id="SFLDS00003">
    <property type="entry name" value="Haloacid_Dehalogenase"/>
    <property type="match status" value="1"/>
</dbReference>
<dbReference type="InterPro" id="IPR023214">
    <property type="entry name" value="HAD_sf"/>
</dbReference>
<evidence type="ECO:0000313" key="6">
    <source>
        <dbReference type="EMBL" id="KXB68304.1"/>
    </source>
</evidence>
<comment type="caution">
    <text evidence="6">The sequence shown here is derived from an EMBL/GenBank/DDBJ whole genome shotgun (WGS) entry which is preliminary data.</text>
</comment>
<dbReference type="GO" id="GO:0046872">
    <property type="term" value="F:metal ion binding"/>
    <property type="evidence" value="ECO:0007669"/>
    <property type="project" value="UniProtKB-KW"/>
</dbReference>
<keyword evidence="2" id="KW-0479">Metal-binding</keyword>
<reference evidence="7" key="1">
    <citation type="submission" date="2016-01" db="EMBL/GenBank/DDBJ databases">
        <authorList>
            <person name="Mitreva M."/>
            <person name="Pepin K.H."/>
            <person name="Mihindukulasuriya K.A."/>
            <person name="Fulton R."/>
            <person name="Fronick C."/>
            <person name="O'Laughlin M."/>
            <person name="Miner T."/>
            <person name="Herter B."/>
            <person name="Rosa B.A."/>
            <person name="Cordes M."/>
            <person name="Tomlinson C."/>
            <person name="Wollam A."/>
            <person name="Palsikar V.B."/>
            <person name="Mardis E.R."/>
            <person name="Wilson R.K."/>
        </authorList>
    </citation>
    <scope>NUCLEOTIDE SEQUENCE [LARGE SCALE GENOMIC DNA]</scope>
    <source>
        <strain evidence="7">KA00185</strain>
    </source>
</reference>
<dbReference type="Gene3D" id="3.40.50.1000">
    <property type="entry name" value="HAD superfamily/HAD-like"/>
    <property type="match status" value="1"/>
</dbReference>